<proteinExistence type="inferred from homology"/>
<reference evidence="4 5" key="1">
    <citation type="submission" date="2019-02" db="EMBL/GenBank/DDBJ databases">
        <title>Deep-cultivation of Planctomycetes and their phenomic and genomic characterization uncovers novel biology.</title>
        <authorList>
            <person name="Wiegand S."/>
            <person name="Jogler M."/>
            <person name="Boedeker C."/>
            <person name="Pinto D."/>
            <person name="Vollmers J."/>
            <person name="Rivas-Marin E."/>
            <person name="Kohn T."/>
            <person name="Peeters S.H."/>
            <person name="Heuer A."/>
            <person name="Rast P."/>
            <person name="Oberbeckmann S."/>
            <person name="Bunk B."/>
            <person name="Jeske O."/>
            <person name="Meyerdierks A."/>
            <person name="Storesund J.E."/>
            <person name="Kallscheuer N."/>
            <person name="Luecker S."/>
            <person name="Lage O.M."/>
            <person name="Pohl T."/>
            <person name="Merkel B.J."/>
            <person name="Hornburger P."/>
            <person name="Mueller R.-W."/>
            <person name="Bruemmer F."/>
            <person name="Labrenz M."/>
            <person name="Spormann A.M."/>
            <person name="Op Den Camp H."/>
            <person name="Overmann J."/>
            <person name="Amann R."/>
            <person name="Jetten M.S.M."/>
            <person name="Mascher T."/>
            <person name="Medema M.H."/>
            <person name="Devos D.P."/>
            <person name="Kaster A.-K."/>
            <person name="Ovreas L."/>
            <person name="Rohde M."/>
            <person name="Galperin M.Y."/>
            <person name="Jogler C."/>
        </authorList>
    </citation>
    <scope>NUCLEOTIDE SEQUENCE [LARGE SCALE GENOMIC DNA]</scope>
    <source>
        <strain evidence="4 5">KOR42</strain>
    </source>
</reference>
<dbReference type="GO" id="GO:0016151">
    <property type="term" value="F:nickel cation binding"/>
    <property type="evidence" value="ECO:0007669"/>
    <property type="project" value="UniProtKB-UniRule"/>
</dbReference>
<dbReference type="EMBL" id="SIHI01000001">
    <property type="protein sequence ID" value="TWT58640.1"/>
    <property type="molecule type" value="Genomic_DNA"/>
</dbReference>
<dbReference type="Gene3D" id="3.30.70.1380">
    <property type="entry name" value="Transcriptional regulatory protein pf0864 domain like"/>
    <property type="match status" value="1"/>
</dbReference>
<feature type="region of interest" description="Disordered" evidence="3">
    <location>
        <begin position="390"/>
        <end position="440"/>
    </location>
</feature>
<dbReference type="RefSeq" id="WP_146509175.1">
    <property type="nucleotide sequence ID" value="NZ_SIHI01000001.1"/>
</dbReference>
<dbReference type="NCBIfam" id="TIGR00299">
    <property type="entry name" value="nickel pincer cofactor biosynthesis protein LarC"/>
    <property type="match status" value="1"/>
</dbReference>
<comment type="similarity">
    <text evidence="2">Belongs to the LarC family.</text>
</comment>
<protein>
    <recommendedName>
        <fullName evidence="2">Putative nickel insertion protein</fullName>
    </recommendedName>
</protein>
<dbReference type="HAMAP" id="MF_01074">
    <property type="entry name" value="LarC"/>
    <property type="match status" value="1"/>
</dbReference>
<dbReference type="Proteomes" id="UP000317243">
    <property type="component" value="Unassembled WGS sequence"/>
</dbReference>
<name>A0A5C5X6T6_9PLAN</name>
<sequence>MKVAYLQCGTGISGDMTLAALIDAGVDQEKLQAAIQSLRLPGVNLIVSEVMKGCFRARHIRVEHPEQHAHRHYSDIVEILNQADGLSDKQRSLAQSIFLEVAKAEAQVHGTDVESIHFHEVGAIDSIVDIVGAAVGFDLLGCDQIHCSPIPPGRGQVNIDHGLCDVPTPGTAELLKGIPLVDVPIEAELTTPTGAAIVKTLVDQFGPLPSMTIQSIGYGAGTMNFESRANLLRLFVGTVSVPAGTDEVCLLETNLDDVSGEVIAHTMQRLLEAGAKDVYSIPIQMKKGRPATMLCVLADPLQQEKLEKILFAETGTLGIRQQRILRSTLARQAHTVLTDLGPVLGKVAWHRTGIPSFSPEFEDCARIAKEHSLPIREVYRSAITAFDAQSIGSSPERISPTHSSSATASDHKTHDRDHHSHDHDHHGHDHDHDHHGHDHG</sequence>
<evidence type="ECO:0000313" key="4">
    <source>
        <dbReference type="EMBL" id="TWT58640.1"/>
    </source>
</evidence>
<evidence type="ECO:0000256" key="3">
    <source>
        <dbReference type="SAM" id="MobiDB-lite"/>
    </source>
</evidence>
<dbReference type="PANTHER" id="PTHR36566:SF1">
    <property type="entry name" value="PYRIDINIUM-3,5-BISTHIOCARBOXYLIC ACID MONONUCLEOTIDE NICKEL INSERTION PROTEIN"/>
    <property type="match status" value="1"/>
</dbReference>
<dbReference type="Gene3D" id="3.10.20.300">
    <property type="entry name" value="mk0293 like domain"/>
    <property type="match status" value="1"/>
</dbReference>
<dbReference type="PANTHER" id="PTHR36566">
    <property type="entry name" value="NICKEL INSERTION PROTEIN-RELATED"/>
    <property type="match status" value="1"/>
</dbReference>
<dbReference type="Pfam" id="PF01969">
    <property type="entry name" value="Ni_insertion"/>
    <property type="match status" value="1"/>
</dbReference>
<organism evidence="4 5">
    <name type="scientific">Thalassoglobus neptunius</name>
    <dbReference type="NCBI Taxonomy" id="1938619"/>
    <lineage>
        <taxon>Bacteria</taxon>
        <taxon>Pseudomonadati</taxon>
        <taxon>Planctomycetota</taxon>
        <taxon>Planctomycetia</taxon>
        <taxon>Planctomycetales</taxon>
        <taxon>Planctomycetaceae</taxon>
        <taxon>Thalassoglobus</taxon>
    </lineage>
</organism>
<evidence type="ECO:0000313" key="5">
    <source>
        <dbReference type="Proteomes" id="UP000317243"/>
    </source>
</evidence>
<dbReference type="OrthoDB" id="9765625at2"/>
<accession>A0A5C5X6T6</accession>
<feature type="compositionally biased region" description="Basic and acidic residues" evidence="3">
    <location>
        <begin position="409"/>
        <end position="440"/>
    </location>
</feature>
<keyword evidence="2" id="KW-0456">Lyase</keyword>
<keyword evidence="5" id="KW-1185">Reference proteome</keyword>
<gene>
    <name evidence="4" type="ORF">KOR42_20220</name>
</gene>
<keyword evidence="1 2" id="KW-0533">Nickel</keyword>
<dbReference type="InterPro" id="IPR002822">
    <property type="entry name" value="Ni_insertion"/>
</dbReference>
<comment type="caution">
    <text evidence="4">The sequence shown here is derived from an EMBL/GenBank/DDBJ whole genome shotgun (WGS) entry which is preliminary data.</text>
</comment>
<dbReference type="AlphaFoldDB" id="A0A5C5X6T6"/>
<evidence type="ECO:0000256" key="2">
    <source>
        <dbReference type="HAMAP-Rule" id="MF_01074"/>
    </source>
</evidence>
<evidence type="ECO:0000256" key="1">
    <source>
        <dbReference type="ARBA" id="ARBA00022596"/>
    </source>
</evidence>
<dbReference type="GO" id="GO:0016829">
    <property type="term" value="F:lyase activity"/>
    <property type="evidence" value="ECO:0007669"/>
    <property type="project" value="UniProtKB-UniRule"/>
</dbReference>